<evidence type="ECO:0000313" key="2">
    <source>
        <dbReference type="Proteomes" id="UP000566985"/>
    </source>
</evidence>
<sequence length="130" mass="14071">MAVLNSALTSSSLVKGNNASAQNPQQPRKPSEFWLNVGVQAGEEFISLPVGLPLDDMKPARANTNNSEWNQMAQAKNTLLEQLQLLAAQLEPGKEVELNLTVQLRRAAQNDEPAKNDNPLANAVLAALMK</sequence>
<dbReference type="EMBL" id="JABWPM010000025">
    <property type="protein sequence ID" value="NUY98429.1"/>
    <property type="molecule type" value="Genomic_DNA"/>
</dbReference>
<accession>A0A7Y6TTL7</accession>
<comment type="caution">
    <text evidence="1">The sequence shown here is derived from an EMBL/GenBank/DDBJ whole genome shotgun (WGS) entry which is preliminary data.</text>
</comment>
<name>A0A7Y6TTL7_9GAMM</name>
<reference evidence="1 2" key="1">
    <citation type="submission" date="2020-05" db="EMBL/GenBank/DDBJ databases">
        <title>Whole Genome Sequences of Enterobacteriales Associated with the International Space Station.</title>
        <authorList>
            <person name="Bharadwaj A."/>
            <person name="Daudu R."/>
            <person name="Singh N."/>
            <person name="Wood J."/>
            <person name="Debieu M."/>
            <person name="Mason C."/>
            <person name="Wang C."/>
            <person name="Venkateswaran K."/>
        </authorList>
    </citation>
    <scope>NUCLEOTIDE SEQUENCE [LARGE SCALE GENOMIC DNA]</scope>
    <source>
        <strain evidence="1 2">IF5SW-B1</strain>
    </source>
</reference>
<dbReference type="RefSeq" id="WP_069729479.1">
    <property type="nucleotide sequence ID" value="NZ_JABWPE010000025.1"/>
</dbReference>
<organism evidence="1 2">
    <name type="scientific">Pantoea brenneri</name>
    <dbReference type="NCBI Taxonomy" id="472694"/>
    <lineage>
        <taxon>Bacteria</taxon>
        <taxon>Pseudomonadati</taxon>
        <taxon>Pseudomonadota</taxon>
        <taxon>Gammaproteobacteria</taxon>
        <taxon>Enterobacterales</taxon>
        <taxon>Erwiniaceae</taxon>
        <taxon>Pantoea</taxon>
    </lineage>
</organism>
<dbReference type="AlphaFoldDB" id="A0A7Y6TTL7"/>
<dbReference type="Proteomes" id="UP000566985">
    <property type="component" value="Unassembled WGS sequence"/>
</dbReference>
<evidence type="ECO:0000313" key="1">
    <source>
        <dbReference type="EMBL" id="NUY98429.1"/>
    </source>
</evidence>
<gene>
    <name evidence="1" type="ORF">HU668_18390</name>
</gene>
<protein>
    <submittedName>
        <fullName evidence="1">Uncharacterized protein</fullName>
    </submittedName>
</protein>
<dbReference type="GeneID" id="57347046"/>
<proteinExistence type="predicted"/>